<feature type="region of interest" description="Disordered" evidence="1">
    <location>
        <begin position="659"/>
        <end position="702"/>
    </location>
</feature>
<feature type="compositionally biased region" description="Basic and acidic residues" evidence="1">
    <location>
        <begin position="117"/>
        <end position="131"/>
    </location>
</feature>
<dbReference type="SUPFAM" id="SSF52540">
    <property type="entry name" value="P-loop containing nucleoside triphosphate hydrolases"/>
    <property type="match status" value="1"/>
</dbReference>
<organism evidence="2 3">
    <name type="scientific">Astrephomene gubernaculifera</name>
    <dbReference type="NCBI Taxonomy" id="47775"/>
    <lineage>
        <taxon>Eukaryota</taxon>
        <taxon>Viridiplantae</taxon>
        <taxon>Chlorophyta</taxon>
        <taxon>core chlorophytes</taxon>
        <taxon>Chlorophyceae</taxon>
        <taxon>CS clade</taxon>
        <taxon>Chlamydomonadales</taxon>
        <taxon>Astrephomenaceae</taxon>
        <taxon>Astrephomene</taxon>
    </lineage>
</organism>
<feature type="compositionally biased region" description="Polar residues" evidence="1">
    <location>
        <begin position="159"/>
        <end position="169"/>
    </location>
</feature>
<feature type="compositionally biased region" description="Acidic residues" evidence="1">
    <location>
        <begin position="923"/>
        <end position="935"/>
    </location>
</feature>
<evidence type="ECO:0008006" key="4">
    <source>
        <dbReference type="Google" id="ProtNLM"/>
    </source>
</evidence>
<dbReference type="InterPro" id="IPR044229">
    <property type="entry name" value="NOA1"/>
</dbReference>
<dbReference type="InterPro" id="IPR027417">
    <property type="entry name" value="P-loop_NTPase"/>
</dbReference>
<feature type="compositionally biased region" description="Basic and acidic residues" evidence="1">
    <location>
        <begin position="137"/>
        <end position="151"/>
    </location>
</feature>
<feature type="compositionally biased region" description="Basic and acidic residues" evidence="1">
    <location>
        <begin position="172"/>
        <end position="181"/>
    </location>
</feature>
<keyword evidence="3" id="KW-1185">Reference proteome</keyword>
<gene>
    <name evidence="2" type="ORF">Agub_g13039</name>
</gene>
<protein>
    <recommendedName>
        <fullName evidence="4">G domain-containing protein</fullName>
    </recommendedName>
</protein>
<dbReference type="PANTHER" id="PTHR47569:SF2">
    <property type="entry name" value="NO-ASSOCIATED PROTEIN 1, CHLOROPLASTIC_MITOCHONDRIAL"/>
    <property type="match status" value="1"/>
</dbReference>
<feature type="region of interest" description="Disordered" evidence="1">
    <location>
        <begin position="576"/>
        <end position="635"/>
    </location>
</feature>
<proteinExistence type="predicted"/>
<comment type="caution">
    <text evidence="2">The sequence shown here is derived from an EMBL/GenBank/DDBJ whole genome shotgun (WGS) entry which is preliminary data.</text>
</comment>
<feature type="compositionally biased region" description="Low complexity" evidence="1">
    <location>
        <begin position="607"/>
        <end position="623"/>
    </location>
</feature>
<feature type="compositionally biased region" description="Basic and acidic residues" evidence="1">
    <location>
        <begin position="1008"/>
        <end position="1019"/>
    </location>
</feature>
<feature type="region of interest" description="Disordered" evidence="1">
    <location>
        <begin position="1008"/>
        <end position="1161"/>
    </location>
</feature>
<name>A0AAD3DZA3_9CHLO</name>
<feature type="region of interest" description="Disordered" evidence="1">
    <location>
        <begin position="900"/>
        <end position="985"/>
    </location>
</feature>
<feature type="compositionally biased region" description="Acidic residues" evidence="1">
    <location>
        <begin position="1109"/>
        <end position="1131"/>
    </location>
</feature>
<feature type="compositionally biased region" description="Low complexity" evidence="1">
    <location>
        <begin position="1067"/>
        <end position="1083"/>
    </location>
</feature>
<feature type="region of interest" description="Disordered" evidence="1">
    <location>
        <begin position="847"/>
        <end position="869"/>
    </location>
</feature>
<sequence>MYIYSSGAIGLVQGGAESCSLRLAKGRLALRRSPCPLAAASASRSSRFGDNPDQRPTSAKFDASKSRGGPADGSRQPADRPPSSRDSAPSRSYESNDRRPRDYNTEPPPRILRPGSRRIEDRDFSSPERRDGHRHSGPRDRDDEPFRRGPETTRPFEGSNYSTGSPNNISRKRSEAERAARKAVRQADKVAEVTRNSQGCCYGCGAGLQTEVPLGAGYVDAARYSQLKQRRQLDKVLCGRCSGLCNGAMIPGVQDFTQKLQLRQVVVTGEAVAAAAAAATAAGAAAGATTVVATKTGGSATATEAATASEAAAAAAAAAPDSGSPATAAVPASTEAVDMTLLGKVLVTPEQLRAQLMPLSLRAAVVVLLVDLLDMSGSLPGRVREVVGRNPIVLVGTKMDLLPERCRPREVAEWLGEAAAAKRLSVVSVHLVSSHTGDGMSAAVSRICRERQSRDVFVVGAANVGKSAFVRAALKELAKTDPAAIGMGRYLPVESAMPGTTLGLIPLRAFSGGGTLFDTPGVHLHHRIPHMLTPAELKLLHPRRRLSVLVPPLPAELNAQGEAAAAAAAAVQPVSKSRGAAEAATGDASGEFLDEDEEDEEEKGGRAKSSGSSSRSSRVSAGSSPGGDGGGVRRGMDGIKIVEHAPLDEYGLPVAGLYGEDAEDEDDGSREADAPAATGSVRGTSPSAVKGNLKQQPPGQRRARATYVWSDLVRIDVLSGPPDTALVFYGPNALRVVGMPYVPPDQEPDVDYGVGSDNKQNVLICTASVEARGGLQPQELFVRAQGAGSGGATAVADLAVSGLPGWVAIWAPRAKQDVRLRVWAPRGVEVMLRPPLPCPLPPALKRAWRGEDRGGEGGEGREVKAPQALREWSKALSKEVGDPTADPSWWEALAAFKDEDAPGSNKAADGKSSGKRVAAQTQPEEEHEEDEDEEKEAAAGREWKEVTVADVLGGGDGADWDEEGEEEWEEDEGAGSSEAAGEGRRLMSATVEDILRRPRLDLLAQMGLDRDYDTRRGNADEYNEQGKAGSQDDDPGNFTLGDGPTGHHRQWAAAGPAEDGKWNPFEGLLSSGRAVGSSSSTAGIPASRVKSRQQQRMGVPAGKRAEPGSEQEEDEEEEGGDDVSGVDDDGDDKVVSVRGRRVGSVGGLSQRPGMARGRLGRRREVVRVDEEGEE</sequence>
<dbReference type="Gene3D" id="3.40.50.300">
    <property type="entry name" value="P-loop containing nucleotide triphosphate hydrolases"/>
    <property type="match status" value="1"/>
</dbReference>
<accession>A0AAD3DZA3</accession>
<feature type="compositionally biased region" description="Acidic residues" evidence="1">
    <location>
        <begin position="958"/>
        <end position="973"/>
    </location>
</feature>
<feature type="compositionally biased region" description="Acidic residues" evidence="1">
    <location>
        <begin position="592"/>
        <end position="602"/>
    </location>
</feature>
<dbReference type="PANTHER" id="PTHR47569">
    <property type="entry name" value="NO-ASSOCIATED PROTEIN 1, CHLOROPLASTIC/MITOCHONDRIAL"/>
    <property type="match status" value="1"/>
</dbReference>
<dbReference type="Proteomes" id="UP001054857">
    <property type="component" value="Unassembled WGS sequence"/>
</dbReference>
<feature type="compositionally biased region" description="Basic and acidic residues" evidence="1">
    <location>
        <begin position="848"/>
        <end position="864"/>
    </location>
</feature>
<feature type="compositionally biased region" description="Polar residues" evidence="1">
    <location>
        <begin position="681"/>
        <end position="698"/>
    </location>
</feature>
<feature type="compositionally biased region" description="Basic and acidic residues" evidence="1">
    <location>
        <begin position="936"/>
        <end position="947"/>
    </location>
</feature>
<feature type="compositionally biased region" description="Basic and acidic residues" evidence="1">
    <location>
        <begin position="94"/>
        <end position="104"/>
    </location>
</feature>
<dbReference type="EMBL" id="BMAR01000041">
    <property type="protein sequence ID" value="GFR50774.1"/>
    <property type="molecule type" value="Genomic_DNA"/>
</dbReference>
<dbReference type="AlphaFoldDB" id="A0AAD3DZA3"/>
<reference evidence="2 3" key="1">
    <citation type="journal article" date="2021" name="Sci. Rep.">
        <title>Genome sequencing of the multicellular alga Astrephomene provides insights into convergent evolution of germ-soma differentiation.</title>
        <authorList>
            <person name="Yamashita S."/>
            <person name="Yamamoto K."/>
            <person name="Matsuzaki R."/>
            <person name="Suzuki S."/>
            <person name="Yamaguchi H."/>
            <person name="Hirooka S."/>
            <person name="Minakuchi Y."/>
            <person name="Miyagishima S."/>
            <person name="Kawachi M."/>
            <person name="Toyoda A."/>
            <person name="Nozaki H."/>
        </authorList>
    </citation>
    <scope>NUCLEOTIDE SEQUENCE [LARGE SCALE GENOMIC DNA]</scope>
    <source>
        <strain evidence="2 3">NIES-4017</strain>
    </source>
</reference>
<evidence type="ECO:0000313" key="2">
    <source>
        <dbReference type="EMBL" id="GFR50774.1"/>
    </source>
</evidence>
<evidence type="ECO:0000313" key="3">
    <source>
        <dbReference type="Proteomes" id="UP001054857"/>
    </source>
</evidence>
<evidence type="ECO:0000256" key="1">
    <source>
        <dbReference type="SAM" id="MobiDB-lite"/>
    </source>
</evidence>
<dbReference type="GO" id="GO:0003924">
    <property type="term" value="F:GTPase activity"/>
    <property type="evidence" value="ECO:0007669"/>
    <property type="project" value="InterPro"/>
</dbReference>
<feature type="compositionally biased region" description="Gly residues" evidence="1">
    <location>
        <begin position="624"/>
        <end position="633"/>
    </location>
</feature>
<feature type="region of interest" description="Disordered" evidence="1">
    <location>
        <begin position="36"/>
        <end position="181"/>
    </location>
</feature>